<reference evidence="1 2" key="1">
    <citation type="submission" date="2020-01" db="EMBL/GenBank/DDBJ databases">
        <authorList>
            <person name="Rodrigo-Torres L."/>
            <person name="Arahal R. D."/>
            <person name="Lucena T."/>
        </authorList>
    </citation>
    <scope>NUCLEOTIDE SEQUENCE [LARGE SCALE GENOMIC DNA]</scope>
    <source>
        <strain evidence="1 2">CECT 9393</strain>
    </source>
</reference>
<sequence length="175" mass="20323">MMKSYIIISLLLVFVGCSKKIENNPFESTDTYNIIEESINELKKDKLTANDSIYYLFLHKDSLIVLSLSKEKFKVITQVQKKGILKINNDKIVITKEIDPKYDIFKLAKPITLFPDKIPNYNDRFTSDYLKGIVYKVDTKGSSFIFKQIYKGDLTGLFKNKKEYDIPIIEIEGEQ</sequence>
<dbReference type="Proteomes" id="UP000445309">
    <property type="component" value="Unassembled WGS sequence"/>
</dbReference>
<evidence type="ECO:0000313" key="2">
    <source>
        <dbReference type="Proteomes" id="UP000445309"/>
    </source>
</evidence>
<protein>
    <recommendedName>
        <fullName evidence="3">Lipoprotein</fullName>
    </recommendedName>
</protein>
<evidence type="ECO:0008006" key="3">
    <source>
        <dbReference type="Google" id="ProtNLM"/>
    </source>
</evidence>
<evidence type="ECO:0000313" key="1">
    <source>
        <dbReference type="EMBL" id="CAA7388025.1"/>
    </source>
</evidence>
<keyword evidence="2" id="KW-1185">Reference proteome</keyword>
<accession>A0A6N4XTX9</accession>
<proteinExistence type="predicted"/>
<dbReference type="EMBL" id="CACVBY010000038">
    <property type="protein sequence ID" value="CAA7388025.1"/>
    <property type="molecule type" value="Genomic_DNA"/>
</dbReference>
<organism evidence="1 2">
    <name type="scientific">Chryseobacterium fistulae</name>
    <dbReference type="NCBI Taxonomy" id="2675058"/>
    <lineage>
        <taxon>Bacteria</taxon>
        <taxon>Pseudomonadati</taxon>
        <taxon>Bacteroidota</taxon>
        <taxon>Flavobacteriia</taxon>
        <taxon>Flavobacteriales</taxon>
        <taxon>Weeksellaceae</taxon>
        <taxon>Chryseobacterium group</taxon>
        <taxon>Chryseobacterium</taxon>
    </lineage>
</organism>
<dbReference type="AlphaFoldDB" id="A0A6N4XTX9"/>
<name>A0A6N4XTX9_9FLAO</name>
<dbReference type="PROSITE" id="PS51257">
    <property type="entry name" value="PROKAR_LIPOPROTEIN"/>
    <property type="match status" value="1"/>
</dbReference>
<gene>
    <name evidence="1" type="ORF">CHRY9393_01875</name>
</gene>